<dbReference type="Proteomes" id="UP001451606">
    <property type="component" value="Chromosome"/>
</dbReference>
<dbReference type="SUPFAM" id="SSF53756">
    <property type="entry name" value="UDP-Glycosyltransferase/glycogen phosphorylase"/>
    <property type="match status" value="1"/>
</dbReference>
<organism evidence="1 2">
    <name type="scientific">Oxyplasma meridianum</name>
    <dbReference type="NCBI Taxonomy" id="3073602"/>
    <lineage>
        <taxon>Archaea</taxon>
        <taxon>Methanobacteriati</taxon>
        <taxon>Thermoplasmatota</taxon>
        <taxon>Thermoplasmata</taxon>
        <taxon>Thermoplasmatales</taxon>
        <taxon>Thermoplasmataceae</taxon>
        <taxon>Oxyplasma</taxon>
    </lineage>
</organism>
<dbReference type="EMBL" id="CP133772">
    <property type="protein sequence ID" value="WYY00188.1"/>
    <property type="molecule type" value="Genomic_DNA"/>
</dbReference>
<sequence>MSINFNSISDSKIDADVRNNNFAILQIAHGKVIPEYASAYSLRCHTLINRLERKLISVGGSILKDERSGYSEQYRSLLLTGSAFIKGDRSLEIYISRKKYLRKKYIKRLMQLVESSQIIIFEGPWQYPIVKDALNGKFIVYDAHNVEYVLRKGNRFQEESKKIEGDLLKRANIVLSVTKRDIKNFIEIYAVDENKLYYVPHEIRAEQGEWRGNDSNSIVFIGSAYAPNYAALKRIEEIAYRYKEFRFEIIGSVKPARGSKMKNIVYHGVIDDAKKNKIMNGCFLALNPVTEGSGRNLKMIDYLAHGLPIISTPIGTRGLEAFDITESIIVSDPDKFGEAIEKLSNDRDKVIKMSLKAKELYKKILESEKGEVPDEIILRMYNAMDGKLEKAD</sequence>
<dbReference type="Gene3D" id="3.40.50.2000">
    <property type="entry name" value="Glycogen Phosphorylase B"/>
    <property type="match status" value="1"/>
</dbReference>
<protein>
    <submittedName>
        <fullName evidence="1">Glycosyltransferase</fullName>
        <ecNumber evidence="1">2.4.-.-</ecNumber>
    </submittedName>
</protein>
<gene>
    <name evidence="1" type="ORF">OXIME_000745</name>
</gene>
<dbReference type="GeneID" id="95967476"/>
<evidence type="ECO:0000313" key="1">
    <source>
        <dbReference type="EMBL" id="WYY00188.1"/>
    </source>
</evidence>
<evidence type="ECO:0000313" key="2">
    <source>
        <dbReference type="Proteomes" id="UP001451606"/>
    </source>
</evidence>
<dbReference type="RefSeq" id="WP_393972138.1">
    <property type="nucleotide sequence ID" value="NZ_CP133772.1"/>
</dbReference>
<keyword evidence="1" id="KW-0328">Glycosyltransferase</keyword>
<proteinExistence type="predicted"/>
<dbReference type="GO" id="GO:0016757">
    <property type="term" value="F:glycosyltransferase activity"/>
    <property type="evidence" value="ECO:0007669"/>
    <property type="project" value="UniProtKB-KW"/>
</dbReference>
<keyword evidence="1" id="KW-0808">Transferase</keyword>
<name>A0AAX4NGT1_9ARCH</name>
<dbReference type="EC" id="2.4.-.-" evidence="1"/>
<dbReference type="Pfam" id="PF13692">
    <property type="entry name" value="Glyco_trans_1_4"/>
    <property type="match status" value="1"/>
</dbReference>
<accession>A0AAX4NGT1</accession>
<dbReference type="AlphaFoldDB" id="A0AAX4NGT1"/>
<dbReference type="KEGG" id="omr:OXIME_000745"/>
<keyword evidence="2" id="KW-1185">Reference proteome</keyword>
<reference evidence="1 2" key="1">
    <citation type="submission" date="2023-09" db="EMBL/GenBank/DDBJ databases">
        <authorList>
            <person name="Golyshina O.V."/>
            <person name="Lunev E.A."/>
            <person name="Bargiela R."/>
            <person name="Gaines M.C."/>
            <person name="Daum B."/>
            <person name="Bale N.J."/>
            <person name="Koenen M."/>
            <person name="Sinninghe Damst J.S."/>
            <person name="Yakimov M."/>
            <person name="Golyshin P.N."/>
        </authorList>
    </citation>
    <scope>NUCLEOTIDE SEQUENCE [LARGE SCALE GENOMIC DNA]</scope>
    <source>
        <strain evidence="1 2">M1</strain>
    </source>
</reference>